<dbReference type="InterPro" id="IPR051263">
    <property type="entry name" value="C-type_cytochrome_biogenesis"/>
</dbReference>
<feature type="domain" description="Cytochrome c-type biogenesis protein H TPR" evidence="8">
    <location>
        <begin position="147"/>
        <end position="248"/>
    </location>
</feature>
<protein>
    <submittedName>
        <fullName evidence="9">C-type cytochrome biogenesis protein CcmI</fullName>
    </submittedName>
</protein>
<evidence type="ECO:0000313" key="10">
    <source>
        <dbReference type="Proteomes" id="UP001139095"/>
    </source>
</evidence>
<evidence type="ECO:0000256" key="6">
    <source>
        <dbReference type="SAM" id="Phobius"/>
    </source>
</evidence>
<dbReference type="SUPFAM" id="SSF48452">
    <property type="entry name" value="TPR-like"/>
    <property type="match status" value="1"/>
</dbReference>
<evidence type="ECO:0000256" key="5">
    <source>
        <dbReference type="PROSITE-ProRule" id="PRU00339"/>
    </source>
</evidence>
<gene>
    <name evidence="9" type="primary">ccmI</name>
    <name evidence="9" type="ORF">LG368_08805</name>
</gene>
<dbReference type="Pfam" id="PF23892">
    <property type="entry name" value="Ig_CycH"/>
    <property type="match status" value="1"/>
</dbReference>
<dbReference type="RefSeq" id="WP_226754366.1">
    <property type="nucleotide sequence ID" value="NZ_JAJATW010000011.1"/>
</dbReference>
<comment type="caution">
    <text evidence="9">The sequence shown here is derived from an EMBL/GenBank/DDBJ whole genome shotgun (WGS) entry which is preliminary data.</text>
</comment>
<dbReference type="PROSITE" id="PS50005">
    <property type="entry name" value="TPR"/>
    <property type="match status" value="1"/>
</dbReference>
<dbReference type="InterPro" id="IPR056412">
    <property type="entry name" value="Ig_CycH"/>
</dbReference>
<comment type="subcellular location">
    <subcellularLocation>
        <location evidence="1">Cell envelope</location>
    </subcellularLocation>
</comment>
<feature type="domain" description="Cytochrome c-type biogenesis protein H Ig-like" evidence="7">
    <location>
        <begin position="299"/>
        <end position="390"/>
    </location>
</feature>
<dbReference type="Pfam" id="PF23914">
    <property type="entry name" value="TPR_CcmH_CycH"/>
    <property type="match status" value="1"/>
</dbReference>
<dbReference type="EMBL" id="JAJATW010000011">
    <property type="protein sequence ID" value="MCB5162001.1"/>
    <property type="molecule type" value="Genomic_DNA"/>
</dbReference>
<dbReference type="Gene3D" id="1.25.40.10">
    <property type="entry name" value="Tetratricopeptide repeat domain"/>
    <property type="match status" value="1"/>
</dbReference>
<evidence type="ECO:0000256" key="4">
    <source>
        <dbReference type="ARBA" id="ARBA00022803"/>
    </source>
</evidence>
<evidence type="ECO:0000256" key="2">
    <source>
        <dbReference type="ARBA" id="ARBA00022737"/>
    </source>
</evidence>
<keyword evidence="10" id="KW-1185">Reference proteome</keyword>
<dbReference type="PANTHER" id="PTHR47870:SF4">
    <property type="entry name" value="CYTOCHROME C-TYPE BIOGENESIS PROTEIN CYCH"/>
    <property type="match status" value="1"/>
</dbReference>
<dbReference type="GO" id="GO:0030313">
    <property type="term" value="C:cell envelope"/>
    <property type="evidence" value="ECO:0007669"/>
    <property type="project" value="UniProtKB-SubCell"/>
</dbReference>
<dbReference type="GO" id="GO:0017004">
    <property type="term" value="P:cytochrome complex assembly"/>
    <property type="evidence" value="ECO:0007669"/>
    <property type="project" value="UniProtKB-KW"/>
</dbReference>
<proteinExistence type="predicted"/>
<dbReference type="NCBIfam" id="TIGR03142">
    <property type="entry name" value="cytochro_ccmI"/>
    <property type="match status" value="1"/>
</dbReference>
<dbReference type="InterPro" id="IPR011990">
    <property type="entry name" value="TPR-like_helical_dom_sf"/>
</dbReference>
<accession>A0A9X1IQ21</accession>
<sequence length="393" mass="44329">MMIMYLAMIALLMLSVVWLYWSLAARSAKNTDEDRFTFVSVRQREIAEEKQVGRLSAEEAAQLLKDTKEESLAVASHQSRRLMTDTRLARQVVLLAIVVTILGSVTLYQFMGYSRDVAFTEDLQKQRLTPDKITHFLQYRSERYGRTEDWYYLASDYMNTGRYSEAVVTFEKALEVMPDNTEGQANLMAEYAQAVFYANDNQSSDKMRDIVEAALALEPTQVTALDLKGVAEFARQNYLGAVLAWQEAIRYSVRSGERLALLSAIGKARQRGFIDYQQVAPIITDQLAVKIEWDTGKVTWQADDVLLVYASVKDQAMPVAIQRVTPEELGQLILLTNLDSLMPTATLAEIDKVDVTVKLASLHDNDLTKGRIIGRKQGLSVNQQEIFSINVAL</sequence>
<evidence type="ECO:0000256" key="1">
    <source>
        <dbReference type="ARBA" id="ARBA00004196"/>
    </source>
</evidence>
<feature type="transmembrane region" description="Helical" evidence="6">
    <location>
        <begin position="88"/>
        <end position="108"/>
    </location>
</feature>
<reference evidence="9" key="1">
    <citation type="submission" date="2021-10" db="EMBL/GenBank/DDBJ databases">
        <title>Marinomonas pontica sp. nov., isolated from the Black Sea.</title>
        <authorList>
            <person name="Zhao L.-H."/>
            <person name="Xue J.-H."/>
        </authorList>
    </citation>
    <scope>NUCLEOTIDE SEQUENCE</scope>
    <source>
        <strain evidence="9">E8</strain>
    </source>
</reference>
<evidence type="ECO:0000259" key="7">
    <source>
        <dbReference type="Pfam" id="PF23892"/>
    </source>
</evidence>
<keyword evidence="4 5" id="KW-0802">TPR repeat</keyword>
<keyword evidence="6" id="KW-0472">Membrane</keyword>
<dbReference type="AlphaFoldDB" id="A0A9X1IQ21"/>
<dbReference type="PROSITE" id="PS50293">
    <property type="entry name" value="TPR_REGION"/>
    <property type="match status" value="1"/>
</dbReference>
<dbReference type="GO" id="GO:0005886">
    <property type="term" value="C:plasma membrane"/>
    <property type="evidence" value="ECO:0007669"/>
    <property type="project" value="TreeGrafter"/>
</dbReference>
<dbReference type="Proteomes" id="UP001139095">
    <property type="component" value="Unassembled WGS sequence"/>
</dbReference>
<dbReference type="InterPro" id="IPR056413">
    <property type="entry name" value="TPR_CcmH_CycH"/>
</dbReference>
<dbReference type="PANTHER" id="PTHR47870">
    <property type="entry name" value="CYTOCHROME C-TYPE BIOGENESIS PROTEIN CCMH"/>
    <property type="match status" value="1"/>
</dbReference>
<evidence type="ECO:0000256" key="3">
    <source>
        <dbReference type="ARBA" id="ARBA00022748"/>
    </source>
</evidence>
<keyword evidence="3" id="KW-0201">Cytochrome c-type biogenesis</keyword>
<evidence type="ECO:0000313" key="9">
    <source>
        <dbReference type="EMBL" id="MCB5162001.1"/>
    </source>
</evidence>
<keyword evidence="2" id="KW-0677">Repeat</keyword>
<name>A0A9X1IQ21_9GAMM</name>
<dbReference type="InterPro" id="IPR017560">
    <property type="entry name" value="Cyt_c_biogenesis_CcmI"/>
</dbReference>
<organism evidence="9 10">
    <name type="scientific">Marinomonas algarum</name>
    <dbReference type="NCBI Taxonomy" id="2883105"/>
    <lineage>
        <taxon>Bacteria</taxon>
        <taxon>Pseudomonadati</taxon>
        <taxon>Pseudomonadota</taxon>
        <taxon>Gammaproteobacteria</taxon>
        <taxon>Oceanospirillales</taxon>
        <taxon>Oceanospirillaceae</taxon>
        <taxon>Marinomonas</taxon>
    </lineage>
</organism>
<keyword evidence="6" id="KW-0812">Transmembrane</keyword>
<evidence type="ECO:0000259" key="8">
    <source>
        <dbReference type="Pfam" id="PF23914"/>
    </source>
</evidence>
<keyword evidence="6" id="KW-1133">Transmembrane helix</keyword>
<dbReference type="InterPro" id="IPR019734">
    <property type="entry name" value="TPR_rpt"/>
</dbReference>
<dbReference type="SMART" id="SM00028">
    <property type="entry name" value="TPR"/>
    <property type="match status" value="2"/>
</dbReference>
<feature type="repeat" description="TPR" evidence="5">
    <location>
        <begin position="147"/>
        <end position="180"/>
    </location>
</feature>